<gene>
    <name evidence="1" type="ORF">FHX64_001446</name>
</gene>
<protein>
    <submittedName>
        <fullName evidence="1">Putative sigma-54 modulation protein</fullName>
    </submittedName>
</protein>
<dbReference type="InterPro" id="IPR003489">
    <property type="entry name" value="RHF/RaiA"/>
</dbReference>
<dbReference type="Gene3D" id="3.30.160.100">
    <property type="entry name" value="Ribosome hibernation promotion factor-like"/>
    <property type="match status" value="1"/>
</dbReference>
<sequence>MTVNIQSIKFEATQKLQEHITKKVTKLEHFFDDIITSDVILKVVKPETIANKEASVRINVPGQELFASKVCDSFEEAVDTAVEALEKQIMKYKEKIKQ</sequence>
<dbReference type="EMBL" id="JACHYB010000001">
    <property type="protein sequence ID" value="MBB3187283.1"/>
    <property type="molecule type" value="Genomic_DNA"/>
</dbReference>
<dbReference type="AlphaFoldDB" id="A0A7W5DRB0"/>
<evidence type="ECO:0000313" key="2">
    <source>
        <dbReference type="Proteomes" id="UP000544222"/>
    </source>
</evidence>
<dbReference type="RefSeq" id="WP_183413063.1">
    <property type="nucleotide sequence ID" value="NZ_JACHYB010000001.1"/>
</dbReference>
<dbReference type="NCBIfam" id="TIGR00741">
    <property type="entry name" value="yfiA"/>
    <property type="match status" value="1"/>
</dbReference>
<dbReference type="Proteomes" id="UP000544222">
    <property type="component" value="Unassembled WGS sequence"/>
</dbReference>
<comment type="caution">
    <text evidence="1">The sequence shown here is derived from an EMBL/GenBank/DDBJ whole genome shotgun (WGS) entry which is preliminary data.</text>
</comment>
<accession>A0A7W5DRB0</accession>
<dbReference type="Pfam" id="PF02482">
    <property type="entry name" value="Ribosomal_S30AE"/>
    <property type="match status" value="1"/>
</dbReference>
<proteinExistence type="predicted"/>
<dbReference type="CDD" id="cd00552">
    <property type="entry name" value="RaiA"/>
    <property type="match status" value="1"/>
</dbReference>
<keyword evidence="2" id="KW-1185">Reference proteome</keyword>
<dbReference type="InterPro" id="IPR036567">
    <property type="entry name" value="RHF-like"/>
</dbReference>
<reference evidence="1 2" key="1">
    <citation type="submission" date="2020-08" db="EMBL/GenBank/DDBJ databases">
        <title>Genomic Encyclopedia of Type Strains, Phase IV (KMG-IV): sequencing the most valuable type-strain genomes for metagenomic binning, comparative biology and taxonomic classification.</title>
        <authorList>
            <person name="Goeker M."/>
        </authorList>
    </citation>
    <scope>NUCLEOTIDE SEQUENCE [LARGE SCALE GENOMIC DNA]</scope>
    <source>
        <strain evidence="1 2">DSM 27471</strain>
    </source>
</reference>
<organism evidence="1 2">
    <name type="scientific">Microbacter margulisiae</name>
    <dbReference type="NCBI Taxonomy" id="1350067"/>
    <lineage>
        <taxon>Bacteria</taxon>
        <taxon>Pseudomonadati</taxon>
        <taxon>Bacteroidota</taxon>
        <taxon>Bacteroidia</taxon>
        <taxon>Bacteroidales</taxon>
        <taxon>Porphyromonadaceae</taxon>
        <taxon>Microbacter</taxon>
    </lineage>
</organism>
<name>A0A7W5DRB0_9PORP</name>
<evidence type="ECO:0000313" key="1">
    <source>
        <dbReference type="EMBL" id="MBB3187283.1"/>
    </source>
</evidence>
<dbReference type="SUPFAM" id="SSF69754">
    <property type="entry name" value="Ribosome binding protein Y (YfiA homologue)"/>
    <property type="match status" value="1"/>
</dbReference>